<dbReference type="Pfam" id="PF20508">
    <property type="entry name" value="DUF6734"/>
    <property type="match status" value="1"/>
</dbReference>
<dbReference type="OrthoDB" id="771064at2"/>
<accession>A0A3B0C8R4</accession>
<dbReference type="Proteomes" id="UP000276603">
    <property type="component" value="Unassembled WGS sequence"/>
</dbReference>
<feature type="domain" description="DUF6734" evidence="1">
    <location>
        <begin position="1"/>
        <end position="288"/>
    </location>
</feature>
<evidence type="ECO:0000259" key="1">
    <source>
        <dbReference type="Pfam" id="PF20508"/>
    </source>
</evidence>
<dbReference type="EMBL" id="RBCJ01000002">
    <property type="protein sequence ID" value="RKN81121.1"/>
    <property type="molecule type" value="Genomic_DNA"/>
</dbReference>
<gene>
    <name evidence="2" type="ORF">D7Z94_09265</name>
</gene>
<evidence type="ECO:0000313" key="3">
    <source>
        <dbReference type="Proteomes" id="UP000276603"/>
    </source>
</evidence>
<reference evidence="2 3" key="1">
    <citation type="submission" date="2018-10" db="EMBL/GenBank/DDBJ databases">
        <title>Ulvibacterium marinum gen. nov., sp. nov., a novel marine bacterium of the family Flavobacteriaceae, isolated from a culture of the green alga Ulva prolifera.</title>
        <authorList>
            <person name="Zhang Z."/>
        </authorList>
    </citation>
    <scope>NUCLEOTIDE SEQUENCE [LARGE SCALE GENOMIC DNA]</scope>
    <source>
        <strain evidence="2 3">CCMM003</strain>
    </source>
</reference>
<comment type="caution">
    <text evidence="2">The sequence shown here is derived from an EMBL/GenBank/DDBJ whole genome shotgun (WGS) entry which is preliminary data.</text>
</comment>
<organism evidence="2 3">
    <name type="scientific">Ulvibacterium marinum</name>
    <dbReference type="NCBI Taxonomy" id="2419782"/>
    <lineage>
        <taxon>Bacteria</taxon>
        <taxon>Pseudomonadati</taxon>
        <taxon>Bacteroidota</taxon>
        <taxon>Flavobacteriia</taxon>
        <taxon>Flavobacteriales</taxon>
        <taxon>Flavobacteriaceae</taxon>
        <taxon>Ulvibacterium</taxon>
    </lineage>
</organism>
<dbReference type="AlphaFoldDB" id="A0A3B0C8R4"/>
<name>A0A3B0C8R4_9FLAO</name>
<proteinExistence type="predicted"/>
<protein>
    <recommendedName>
        <fullName evidence="1">DUF6734 domain-containing protein</fullName>
    </recommendedName>
</protein>
<sequence>MKFVQSFWSKPFFDDTFKNNWNFRHHGGFPNPFLFYCAWTYSCLSIKKYYPNLHLVTDDKGLEIFKDTLKLPYTSFSDSLNDLEDYHKGAWALGKLYTYRLQKEPFCHLDGDVFLFEKVLDPVLKSPLFCQSYDHDQYQYSEIHPYVHQYFENVPTAFEAELSDTIKYVNVGIIGGSAIDFFQEYTSKAFELIDENQDKLDDINTGLFNLYYEQFLLSNMLSVQKLTFASLYPKPNDGNAYNFAAFHHIPHKSQYIHLISHLKKTSEYLEQIVARLRLEFPDYYVRLRDYCQKKAL</sequence>
<dbReference type="RefSeq" id="WP_120711278.1">
    <property type="nucleotide sequence ID" value="NZ_RBCJ01000002.1"/>
</dbReference>
<keyword evidence="3" id="KW-1185">Reference proteome</keyword>
<dbReference type="InterPro" id="IPR046621">
    <property type="entry name" value="DUF6734"/>
</dbReference>
<evidence type="ECO:0000313" key="2">
    <source>
        <dbReference type="EMBL" id="RKN81121.1"/>
    </source>
</evidence>